<feature type="region of interest" description="Disordered" evidence="1">
    <location>
        <begin position="1"/>
        <end position="25"/>
    </location>
</feature>
<evidence type="ECO:0000256" key="1">
    <source>
        <dbReference type="SAM" id="MobiDB-lite"/>
    </source>
</evidence>
<dbReference type="EMBL" id="BOPH01000015">
    <property type="protein sequence ID" value="GIJ66075.1"/>
    <property type="molecule type" value="Genomic_DNA"/>
</dbReference>
<protein>
    <recommendedName>
        <fullName evidence="4">PAS domain-containing protein</fullName>
    </recommendedName>
</protein>
<name>A0A8J3ZPV4_9ACTN</name>
<accession>A0A8J3ZPV4</accession>
<gene>
    <name evidence="2" type="ORF">Voc01_009920</name>
</gene>
<proteinExistence type="predicted"/>
<evidence type="ECO:0008006" key="4">
    <source>
        <dbReference type="Google" id="ProtNLM"/>
    </source>
</evidence>
<sequence length="163" mass="16719">MPHVELSITDFGPVTPPAPRPVPEAAAAAEATAVDPDRLADPLDHWVRAVASAIEPCLVIDADGVIVAMSPSCVELMSLTSSAVGSNLRKGPFRLIDFSADGGKLSKSEVDKVPPVLAVSSGRLARGLIRVRCGDAVVTLDAIATPIGHTGSVAGSLTFFSPV</sequence>
<organism evidence="2 3">
    <name type="scientific">Virgisporangium ochraceum</name>
    <dbReference type="NCBI Taxonomy" id="65505"/>
    <lineage>
        <taxon>Bacteria</taxon>
        <taxon>Bacillati</taxon>
        <taxon>Actinomycetota</taxon>
        <taxon>Actinomycetes</taxon>
        <taxon>Micromonosporales</taxon>
        <taxon>Micromonosporaceae</taxon>
        <taxon>Virgisporangium</taxon>
    </lineage>
</organism>
<dbReference type="Proteomes" id="UP000635606">
    <property type="component" value="Unassembled WGS sequence"/>
</dbReference>
<reference evidence="2" key="1">
    <citation type="submission" date="2021-01" db="EMBL/GenBank/DDBJ databases">
        <title>Whole genome shotgun sequence of Virgisporangium ochraceum NBRC 16418.</title>
        <authorList>
            <person name="Komaki H."/>
            <person name="Tamura T."/>
        </authorList>
    </citation>
    <scope>NUCLEOTIDE SEQUENCE</scope>
    <source>
        <strain evidence="2">NBRC 16418</strain>
    </source>
</reference>
<evidence type="ECO:0000313" key="2">
    <source>
        <dbReference type="EMBL" id="GIJ66075.1"/>
    </source>
</evidence>
<comment type="caution">
    <text evidence="2">The sequence shown here is derived from an EMBL/GenBank/DDBJ whole genome shotgun (WGS) entry which is preliminary data.</text>
</comment>
<evidence type="ECO:0000313" key="3">
    <source>
        <dbReference type="Proteomes" id="UP000635606"/>
    </source>
</evidence>
<keyword evidence="3" id="KW-1185">Reference proteome</keyword>
<dbReference type="AlphaFoldDB" id="A0A8J3ZPV4"/>